<feature type="domain" description="Retropepsin-like aspartic endopeptidase" evidence="1">
    <location>
        <begin position="4"/>
        <end position="130"/>
    </location>
</feature>
<reference evidence="2 3" key="1">
    <citation type="submission" date="2023-11" db="EMBL/GenBank/DDBJ databases">
        <title>Winogradskyella pelagius sp. nov., isolated from coastal sediment.</title>
        <authorList>
            <person name="Li F."/>
        </authorList>
    </citation>
    <scope>NUCLEOTIDE SEQUENCE [LARGE SCALE GENOMIC DNA]</scope>
    <source>
        <strain evidence="2 3">KCTC 23502</strain>
    </source>
</reference>
<evidence type="ECO:0000313" key="2">
    <source>
        <dbReference type="EMBL" id="MDY2586306.1"/>
    </source>
</evidence>
<gene>
    <name evidence="2" type="ORF">SNF14_03060</name>
</gene>
<accession>A0ABU5EN29</accession>
<evidence type="ECO:0000259" key="1">
    <source>
        <dbReference type="Pfam" id="PF05618"/>
    </source>
</evidence>
<evidence type="ECO:0000313" key="3">
    <source>
        <dbReference type="Proteomes" id="UP001285855"/>
    </source>
</evidence>
<dbReference type="EMBL" id="JAXDAE010000002">
    <property type="protein sequence ID" value="MDY2586306.1"/>
    <property type="molecule type" value="Genomic_DNA"/>
</dbReference>
<dbReference type="RefSeq" id="WP_320554679.1">
    <property type="nucleotide sequence ID" value="NZ_JAXDAE010000002.1"/>
</dbReference>
<organism evidence="2 3">
    <name type="scientific">Winogradskyella aquimaris</name>
    <dbReference type="NCBI Taxonomy" id="864074"/>
    <lineage>
        <taxon>Bacteria</taxon>
        <taxon>Pseudomonadati</taxon>
        <taxon>Bacteroidota</taxon>
        <taxon>Flavobacteriia</taxon>
        <taxon>Flavobacteriales</taxon>
        <taxon>Flavobacteriaceae</taxon>
        <taxon>Winogradskyella</taxon>
    </lineage>
</organism>
<comment type="caution">
    <text evidence="2">The sequence shown here is derived from an EMBL/GenBank/DDBJ whole genome shotgun (WGS) entry which is preliminary data.</text>
</comment>
<protein>
    <submittedName>
        <fullName evidence="2">RimK/LysX family protein</fullName>
    </submittedName>
</protein>
<dbReference type="InterPro" id="IPR021109">
    <property type="entry name" value="Peptidase_aspartic_dom_sf"/>
</dbReference>
<proteinExistence type="predicted"/>
<dbReference type="SUPFAM" id="SSF50630">
    <property type="entry name" value="Acid proteases"/>
    <property type="match status" value="1"/>
</dbReference>
<dbReference type="PANTHER" id="PTHR38037:SF2">
    <property type="entry name" value="ATP-DEPENDENT ZINC PROTEASE DOMAIN-CONTAINING PROTEIN-RELATED"/>
    <property type="match status" value="1"/>
</dbReference>
<dbReference type="Pfam" id="PF05618">
    <property type="entry name" value="Zn_protease"/>
    <property type="match status" value="1"/>
</dbReference>
<keyword evidence="3" id="KW-1185">Reference proteome</keyword>
<dbReference type="Gene3D" id="2.40.70.10">
    <property type="entry name" value="Acid Proteases"/>
    <property type="match status" value="1"/>
</dbReference>
<dbReference type="Proteomes" id="UP001285855">
    <property type="component" value="Unassembled WGS sequence"/>
</dbReference>
<dbReference type="InterPro" id="IPR008503">
    <property type="entry name" value="Asp_endopeptidase"/>
</dbReference>
<dbReference type="PANTHER" id="PTHR38037">
    <property type="entry name" value="ZN_PROTEASE DOMAIN-CONTAINING PROTEIN"/>
    <property type="match status" value="1"/>
</dbReference>
<name>A0ABU5EN29_9FLAO</name>
<sequence>MKKVLGRVDKIDFPELHLNNIDVKIDTGAYTSAIHCSKIREEDGKLYCVFESKGHPNFNGKAVTFENYSLTDVKSSNGYKENRYKIKTTTIFFGKSYKINLTLSTRDDMKFPVLIGRQFLRQKFLVDVDLENQSFNHTSNEYSHSIS</sequence>